<evidence type="ECO:0000256" key="1">
    <source>
        <dbReference type="SAM" id="MobiDB-lite"/>
    </source>
</evidence>
<organism evidence="2 3">
    <name type="scientific">Planctopirus hydrillae</name>
    <dbReference type="NCBI Taxonomy" id="1841610"/>
    <lineage>
        <taxon>Bacteria</taxon>
        <taxon>Pseudomonadati</taxon>
        <taxon>Planctomycetota</taxon>
        <taxon>Planctomycetia</taxon>
        <taxon>Planctomycetales</taxon>
        <taxon>Planctomycetaceae</taxon>
        <taxon>Planctopirus</taxon>
    </lineage>
</organism>
<dbReference type="STRING" id="1841610.A6X21_06160"/>
<feature type="compositionally biased region" description="Polar residues" evidence="1">
    <location>
        <begin position="40"/>
        <end position="62"/>
    </location>
</feature>
<accession>A0A1C3EAC4</accession>
<feature type="compositionally biased region" description="Basic residues" evidence="1">
    <location>
        <begin position="1"/>
        <end position="11"/>
    </location>
</feature>
<name>A0A1C3EAC4_9PLAN</name>
<protein>
    <submittedName>
        <fullName evidence="2">Uncharacterized protein</fullName>
    </submittedName>
</protein>
<dbReference type="Proteomes" id="UP000094828">
    <property type="component" value="Unassembled WGS sequence"/>
</dbReference>
<gene>
    <name evidence="2" type="ORF">A6X21_06160</name>
</gene>
<evidence type="ECO:0000313" key="3">
    <source>
        <dbReference type="Proteomes" id="UP000094828"/>
    </source>
</evidence>
<proteinExistence type="predicted"/>
<dbReference type="AlphaFoldDB" id="A0A1C3EAC4"/>
<sequence length="107" mass="12225">MPGKPKRTRRRFASERHDKRLRTGNRVVAETPVNRLPGGQDTSGQFDSCTEQGRSASLVTSRPSLEFETKDRVGFDFQRSTFERLVETPAGVPAQFLKRRKADRDFL</sequence>
<reference evidence="2 3" key="1">
    <citation type="submission" date="2016-05" db="EMBL/GenBank/DDBJ databases">
        <title>Genomic and physiological characterization of Planctopirus sp. isolated from fresh water lake.</title>
        <authorList>
            <person name="Subhash Y."/>
            <person name="Ramana C."/>
        </authorList>
    </citation>
    <scope>NUCLEOTIDE SEQUENCE [LARGE SCALE GENOMIC DNA]</scope>
    <source>
        <strain evidence="2 3">JC280</strain>
    </source>
</reference>
<keyword evidence="3" id="KW-1185">Reference proteome</keyword>
<evidence type="ECO:0000313" key="2">
    <source>
        <dbReference type="EMBL" id="ODA30201.1"/>
    </source>
</evidence>
<dbReference type="EMBL" id="LYDR01000113">
    <property type="protein sequence ID" value="ODA30201.1"/>
    <property type="molecule type" value="Genomic_DNA"/>
</dbReference>
<comment type="caution">
    <text evidence="2">The sequence shown here is derived from an EMBL/GenBank/DDBJ whole genome shotgun (WGS) entry which is preliminary data.</text>
</comment>
<feature type="region of interest" description="Disordered" evidence="1">
    <location>
        <begin position="1"/>
        <end position="62"/>
    </location>
</feature>